<protein>
    <submittedName>
        <fullName evidence="1">Uncharacterized protein</fullName>
    </submittedName>
</protein>
<organism evidence="1 2">
    <name type="scientific">Tanacetum coccineum</name>
    <dbReference type="NCBI Taxonomy" id="301880"/>
    <lineage>
        <taxon>Eukaryota</taxon>
        <taxon>Viridiplantae</taxon>
        <taxon>Streptophyta</taxon>
        <taxon>Embryophyta</taxon>
        <taxon>Tracheophyta</taxon>
        <taxon>Spermatophyta</taxon>
        <taxon>Magnoliopsida</taxon>
        <taxon>eudicotyledons</taxon>
        <taxon>Gunneridae</taxon>
        <taxon>Pentapetalae</taxon>
        <taxon>asterids</taxon>
        <taxon>campanulids</taxon>
        <taxon>Asterales</taxon>
        <taxon>Asteraceae</taxon>
        <taxon>Asteroideae</taxon>
        <taxon>Anthemideae</taxon>
        <taxon>Anthemidinae</taxon>
        <taxon>Tanacetum</taxon>
    </lineage>
</organism>
<comment type="caution">
    <text evidence="1">The sequence shown here is derived from an EMBL/GenBank/DDBJ whole genome shotgun (WGS) entry which is preliminary data.</text>
</comment>
<proteinExistence type="predicted"/>
<name>A0ABQ5ERV7_9ASTR</name>
<dbReference type="Proteomes" id="UP001151760">
    <property type="component" value="Unassembled WGS sequence"/>
</dbReference>
<reference evidence="1" key="1">
    <citation type="journal article" date="2022" name="Int. J. Mol. Sci.">
        <title>Draft Genome of Tanacetum Coccineum: Genomic Comparison of Closely Related Tanacetum-Family Plants.</title>
        <authorList>
            <person name="Yamashiro T."/>
            <person name="Shiraishi A."/>
            <person name="Nakayama K."/>
            <person name="Satake H."/>
        </authorList>
    </citation>
    <scope>NUCLEOTIDE SEQUENCE</scope>
</reference>
<sequence length="182" mass="20377">MIEQFPPKSTSGKLPLDSQSRYCKVLMQTRFSSSQTLGQSTTQSPSVPRERIRVDILWKSLDNVQLRTVRSFLRHDPCVPGGSAGSLQVPADSELDHLDHKAFHYLKVLLLAYSVILELAETMIRSPNRYASACKLDSSIPFRPSQAARDNLASSSIRRAVIVERETEEDGDDMERDVMVVG</sequence>
<dbReference type="EMBL" id="BQNB010016611">
    <property type="protein sequence ID" value="GJT53710.1"/>
    <property type="molecule type" value="Genomic_DNA"/>
</dbReference>
<accession>A0ABQ5ERV7</accession>
<evidence type="ECO:0000313" key="1">
    <source>
        <dbReference type="EMBL" id="GJT53710.1"/>
    </source>
</evidence>
<gene>
    <name evidence="1" type="ORF">Tco_0988764</name>
</gene>
<reference evidence="1" key="2">
    <citation type="submission" date="2022-01" db="EMBL/GenBank/DDBJ databases">
        <authorList>
            <person name="Yamashiro T."/>
            <person name="Shiraishi A."/>
            <person name="Satake H."/>
            <person name="Nakayama K."/>
        </authorList>
    </citation>
    <scope>NUCLEOTIDE SEQUENCE</scope>
</reference>
<keyword evidence="2" id="KW-1185">Reference proteome</keyword>
<evidence type="ECO:0000313" key="2">
    <source>
        <dbReference type="Proteomes" id="UP001151760"/>
    </source>
</evidence>